<gene>
    <name evidence="1" type="ORF">QU481_13650</name>
</gene>
<proteinExistence type="predicted"/>
<dbReference type="Proteomes" id="UP001168540">
    <property type="component" value="Unassembled WGS sequence"/>
</dbReference>
<dbReference type="RefSeq" id="WP_289830574.1">
    <property type="nucleotide sequence ID" value="NZ_JAUEDK010000023.1"/>
</dbReference>
<keyword evidence="2" id="KW-1185">Reference proteome</keyword>
<organism evidence="1 2">
    <name type="scientific">Crenobacter oryzisoli</name>
    <dbReference type="NCBI Taxonomy" id="3056844"/>
    <lineage>
        <taxon>Bacteria</taxon>
        <taxon>Pseudomonadati</taxon>
        <taxon>Pseudomonadota</taxon>
        <taxon>Betaproteobacteria</taxon>
        <taxon>Neisseriales</taxon>
        <taxon>Neisseriaceae</taxon>
        <taxon>Crenobacter</taxon>
    </lineage>
</organism>
<evidence type="ECO:0000313" key="2">
    <source>
        <dbReference type="Proteomes" id="UP001168540"/>
    </source>
</evidence>
<reference evidence="1" key="1">
    <citation type="submission" date="2023-06" db="EMBL/GenBank/DDBJ databases">
        <authorList>
            <person name="Zhang S."/>
        </authorList>
    </citation>
    <scope>NUCLEOTIDE SEQUENCE</scope>
    <source>
        <strain evidence="1">SG2303</strain>
    </source>
</reference>
<dbReference type="EMBL" id="JAUEDK010000023">
    <property type="protein sequence ID" value="MDN0075931.1"/>
    <property type="molecule type" value="Genomic_DNA"/>
</dbReference>
<comment type="caution">
    <text evidence="1">The sequence shown here is derived from an EMBL/GenBank/DDBJ whole genome shotgun (WGS) entry which is preliminary data.</text>
</comment>
<accession>A0ABT7XQ48</accession>
<name>A0ABT7XQ48_9NEIS</name>
<protein>
    <submittedName>
        <fullName evidence="1">Uncharacterized protein</fullName>
    </submittedName>
</protein>
<sequence>MPRLVVRLIKPDFHPIDARDVERGFHLALLDYFGSEDSAGFAKWAHDYTMGQFGRYPTGMDEADQVIRNWREALTQAQCSAFSEWMRCAPAPQFEIELVG</sequence>
<evidence type="ECO:0000313" key="1">
    <source>
        <dbReference type="EMBL" id="MDN0075931.1"/>
    </source>
</evidence>